<dbReference type="InterPro" id="IPR003874">
    <property type="entry name" value="CDC45"/>
</dbReference>
<dbReference type="PANTHER" id="PTHR10507">
    <property type="entry name" value="CDC45-RELATED PROTEIN"/>
    <property type="match status" value="1"/>
</dbReference>
<feature type="region of interest" description="Disordered" evidence="6">
    <location>
        <begin position="192"/>
        <end position="213"/>
    </location>
</feature>
<dbReference type="GO" id="GO:0006270">
    <property type="term" value="P:DNA replication initiation"/>
    <property type="evidence" value="ECO:0007669"/>
    <property type="project" value="InterPro"/>
</dbReference>
<dbReference type="Proteomes" id="UP000005237">
    <property type="component" value="Unassembled WGS sequence"/>
</dbReference>
<feature type="compositionally biased region" description="Acidic residues" evidence="6">
    <location>
        <begin position="195"/>
        <end position="210"/>
    </location>
</feature>
<proteinExistence type="inferred from homology"/>
<dbReference type="GO" id="GO:0031261">
    <property type="term" value="C:DNA replication preinitiation complex"/>
    <property type="evidence" value="ECO:0007669"/>
    <property type="project" value="TreeGrafter"/>
</dbReference>
<evidence type="ECO:0008006" key="9">
    <source>
        <dbReference type="Google" id="ProtNLM"/>
    </source>
</evidence>
<accession>A0A8R1EP07</accession>
<feature type="region of interest" description="Disordered" evidence="6">
    <location>
        <begin position="33"/>
        <end position="53"/>
    </location>
</feature>
<dbReference type="GO" id="GO:0003688">
    <property type="term" value="F:DNA replication origin binding"/>
    <property type="evidence" value="ECO:0007669"/>
    <property type="project" value="TreeGrafter"/>
</dbReference>
<keyword evidence="8" id="KW-1185">Reference proteome</keyword>
<dbReference type="GO" id="GO:1902977">
    <property type="term" value="P:mitotic DNA replication preinitiation complex assembly"/>
    <property type="evidence" value="ECO:0007669"/>
    <property type="project" value="TreeGrafter"/>
</dbReference>
<reference evidence="7" key="2">
    <citation type="submission" date="2022-06" db="UniProtKB">
        <authorList>
            <consortium name="EnsemblMetazoa"/>
        </authorList>
    </citation>
    <scope>IDENTIFICATION</scope>
    <source>
        <strain evidence="7">DF5081</strain>
    </source>
</reference>
<dbReference type="GO" id="GO:0003682">
    <property type="term" value="F:chromatin binding"/>
    <property type="evidence" value="ECO:0007669"/>
    <property type="project" value="TreeGrafter"/>
</dbReference>
<evidence type="ECO:0000256" key="1">
    <source>
        <dbReference type="ARBA" id="ARBA00004123"/>
    </source>
</evidence>
<dbReference type="PANTHER" id="PTHR10507:SF0">
    <property type="entry name" value="CELL DIVISION CONTROL PROTEIN 45 HOMOLOG"/>
    <property type="match status" value="1"/>
</dbReference>
<name>A0A8R1EP07_CAEJA</name>
<reference evidence="8" key="1">
    <citation type="submission" date="2010-08" db="EMBL/GenBank/DDBJ databases">
        <authorList>
            <consortium name="Caenorhabditis japonica Sequencing Consortium"/>
            <person name="Wilson R.K."/>
        </authorList>
    </citation>
    <scope>NUCLEOTIDE SEQUENCE [LARGE SCALE GENOMIC DNA]</scope>
    <source>
        <strain evidence="8">DF5081</strain>
    </source>
</reference>
<protein>
    <recommendedName>
        <fullName evidence="9">Cell division control protein 45 homolog</fullName>
    </recommendedName>
</protein>
<dbReference type="GO" id="GO:0000727">
    <property type="term" value="P:double-strand break repair via break-induced replication"/>
    <property type="evidence" value="ECO:0007669"/>
    <property type="project" value="TreeGrafter"/>
</dbReference>
<evidence type="ECO:0000256" key="4">
    <source>
        <dbReference type="ARBA" id="ARBA00023242"/>
    </source>
</evidence>
<keyword evidence="5" id="KW-0131">Cell cycle</keyword>
<dbReference type="Pfam" id="PF02724">
    <property type="entry name" value="CDC45"/>
    <property type="match status" value="1"/>
</dbReference>
<evidence type="ECO:0000256" key="3">
    <source>
        <dbReference type="ARBA" id="ARBA00022705"/>
    </source>
</evidence>
<organism evidence="7 8">
    <name type="scientific">Caenorhabditis japonica</name>
    <dbReference type="NCBI Taxonomy" id="281687"/>
    <lineage>
        <taxon>Eukaryota</taxon>
        <taxon>Metazoa</taxon>
        <taxon>Ecdysozoa</taxon>
        <taxon>Nematoda</taxon>
        <taxon>Chromadorea</taxon>
        <taxon>Rhabditida</taxon>
        <taxon>Rhabditina</taxon>
        <taxon>Rhabditomorpha</taxon>
        <taxon>Rhabditoidea</taxon>
        <taxon>Rhabditidae</taxon>
        <taxon>Peloderinae</taxon>
        <taxon>Caenorhabditis</taxon>
    </lineage>
</organism>
<keyword evidence="4" id="KW-0539">Nucleus</keyword>
<dbReference type="AlphaFoldDB" id="A0A8R1EP07"/>
<comment type="similarity">
    <text evidence="2">Belongs to the CDC45 family.</text>
</comment>
<sequence>MDSRVWLPLIGSRLLPRDINVITQLLANNNKASVSSVGSTGNHSGKPDEKNSKKMILEDNFRRGFYNNIIQGDKSVVLLVAIDTDALCTTMILTHLLRCDDIPFSILVVDGWESVEKIFATAQEQKCYYILINCGANHSLSRLQLPPASIAYVIDSHRPFNIENVYANDQAFMLINSAERADLRLPDADQVMRDDSEDESSDDEDDDGEENGVYSYEQRMEKIQRKAIRREERQLWDRQRRNILWRYNESTWYSSPICVMALELAAEMNRLSAESMWYAAVGLNSALNDKLIENSPVWVSPRFDLPEKV</sequence>
<feature type="compositionally biased region" description="Polar residues" evidence="6">
    <location>
        <begin position="33"/>
        <end position="43"/>
    </location>
</feature>
<evidence type="ECO:0000313" key="8">
    <source>
        <dbReference type="Proteomes" id="UP000005237"/>
    </source>
</evidence>
<evidence type="ECO:0000256" key="2">
    <source>
        <dbReference type="ARBA" id="ARBA00010727"/>
    </source>
</evidence>
<evidence type="ECO:0000313" key="7">
    <source>
        <dbReference type="EnsemblMetazoa" id="CJA39610a.1"/>
    </source>
</evidence>
<keyword evidence="3" id="KW-0235">DNA replication</keyword>
<comment type="subcellular location">
    <subcellularLocation>
        <location evidence="1">Nucleus</location>
    </subcellularLocation>
</comment>
<evidence type="ECO:0000256" key="5">
    <source>
        <dbReference type="ARBA" id="ARBA00023306"/>
    </source>
</evidence>
<dbReference type="GO" id="GO:0003697">
    <property type="term" value="F:single-stranded DNA binding"/>
    <property type="evidence" value="ECO:0007669"/>
    <property type="project" value="TreeGrafter"/>
</dbReference>
<evidence type="ECO:0000256" key="6">
    <source>
        <dbReference type="SAM" id="MobiDB-lite"/>
    </source>
</evidence>
<dbReference type="EnsemblMetazoa" id="CJA39610a.1">
    <property type="protein sequence ID" value="CJA39610a.1"/>
    <property type="gene ID" value="WBGene00215457"/>
</dbReference>